<dbReference type="NCBIfam" id="TIGR02459">
    <property type="entry name" value="CbtB"/>
    <property type="match status" value="1"/>
</dbReference>
<evidence type="ECO:0000313" key="2">
    <source>
        <dbReference type="EMBL" id="VAW10047.1"/>
    </source>
</evidence>
<keyword evidence="1" id="KW-0812">Transmembrane</keyword>
<proteinExistence type="predicted"/>
<feature type="transmembrane region" description="Helical" evidence="1">
    <location>
        <begin position="20"/>
        <end position="40"/>
    </location>
</feature>
<gene>
    <name evidence="2" type="ORF">MNBD_ALPHA09-1505</name>
</gene>
<dbReference type="EMBL" id="UOEM01000003">
    <property type="protein sequence ID" value="VAW10047.1"/>
    <property type="molecule type" value="Genomic_DNA"/>
</dbReference>
<dbReference type="AlphaFoldDB" id="A0A3B0T9K2"/>
<evidence type="ECO:0000256" key="1">
    <source>
        <dbReference type="SAM" id="Phobius"/>
    </source>
</evidence>
<keyword evidence="1" id="KW-0472">Membrane</keyword>
<sequence>MNPNPGPTTAATASQPAVPLSLSVTLQAVAAGLLGLFILWGTGFAQPDALHNAAHDTRHAFALPCH</sequence>
<name>A0A3B0T9K2_9ZZZZ</name>
<dbReference type="InterPro" id="IPR012667">
    <property type="entry name" value="CbtB_put"/>
</dbReference>
<accession>A0A3B0T9K2</accession>
<reference evidence="2" key="1">
    <citation type="submission" date="2018-06" db="EMBL/GenBank/DDBJ databases">
        <authorList>
            <person name="Zhirakovskaya E."/>
        </authorList>
    </citation>
    <scope>NUCLEOTIDE SEQUENCE</scope>
</reference>
<keyword evidence="1" id="KW-1133">Transmembrane helix</keyword>
<organism evidence="2">
    <name type="scientific">hydrothermal vent metagenome</name>
    <dbReference type="NCBI Taxonomy" id="652676"/>
    <lineage>
        <taxon>unclassified sequences</taxon>
        <taxon>metagenomes</taxon>
        <taxon>ecological metagenomes</taxon>
    </lineage>
</organism>
<dbReference type="Pfam" id="PF09489">
    <property type="entry name" value="CbtB"/>
    <property type="match status" value="1"/>
</dbReference>
<protein>
    <submittedName>
        <fullName evidence="2">Uncharacterized protein</fullName>
    </submittedName>
</protein>